<dbReference type="InterPro" id="IPR036844">
    <property type="entry name" value="Hint_dom_sf"/>
</dbReference>
<keyword evidence="3" id="KW-1185">Reference proteome</keyword>
<evidence type="ECO:0008006" key="4">
    <source>
        <dbReference type="Google" id="ProtNLM"/>
    </source>
</evidence>
<evidence type="ECO:0000313" key="2">
    <source>
        <dbReference type="EMBL" id="CAK0856886.1"/>
    </source>
</evidence>
<dbReference type="InterPro" id="IPR006141">
    <property type="entry name" value="Intein_N"/>
</dbReference>
<dbReference type="Gene3D" id="2.170.16.10">
    <property type="entry name" value="Hedgehog/Intein (Hint) domain"/>
    <property type="match status" value="2"/>
</dbReference>
<feature type="region of interest" description="Disordered" evidence="1">
    <location>
        <begin position="671"/>
        <end position="695"/>
    </location>
</feature>
<gene>
    <name evidence="2" type="ORF">PCOR1329_LOCUS47143</name>
</gene>
<accession>A0ABN9UBT4</accession>
<name>A0ABN9UBT4_9DINO</name>
<evidence type="ECO:0000256" key="1">
    <source>
        <dbReference type="SAM" id="MobiDB-lite"/>
    </source>
</evidence>
<evidence type="ECO:0000313" key="3">
    <source>
        <dbReference type="Proteomes" id="UP001189429"/>
    </source>
</evidence>
<dbReference type="SUPFAM" id="SSF51294">
    <property type="entry name" value="Hedgehog/intein (Hint) domain"/>
    <property type="match status" value="2"/>
</dbReference>
<comment type="caution">
    <text evidence="2">The sequence shown here is derived from an EMBL/GenBank/DDBJ whole genome shotgun (WGS) entry which is preliminary data.</text>
</comment>
<reference evidence="2" key="1">
    <citation type="submission" date="2023-10" db="EMBL/GenBank/DDBJ databases">
        <authorList>
            <person name="Chen Y."/>
            <person name="Shah S."/>
            <person name="Dougan E. K."/>
            <person name="Thang M."/>
            <person name="Chan C."/>
        </authorList>
    </citation>
    <scope>NUCLEOTIDE SEQUENCE [LARGE SCALE GENOMIC DNA]</scope>
</reference>
<protein>
    <recommendedName>
        <fullName evidence="4">Hint domain-containing protein</fullName>
    </recommendedName>
</protein>
<proteinExistence type="predicted"/>
<organism evidence="2 3">
    <name type="scientific">Prorocentrum cordatum</name>
    <dbReference type="NCBI Taxonomy" id="2364126"/>
    <lineage>
        <taxon>Eukaryota</taxon>
        <taxon>Sar</taxon>
        <taxon>Alveolata</taxon>
        <taxon>Dinophyceae</taxon>
        <taxon>Prorocentrales</taxon>
        <taxon>Prorocentraceae</taxon>
        <taxon>Prorocentrum</taxon>
    </lineage>
</organism>
<sequence>MGGTAVTMADGTRRQLQDVAVGDRVASWDEEAQQPAASTVRAVPTYRRSRDELVEISLPSSTLRATADHPFWSRARRTLVSKHPNGTRDQYELDAELMSDTEEFEDERQEAVAAASVRRLQPRRLGLALAEGGEVEVMTLCLGPHHWFYAEGVRVHNKGCFAPWTPVVMGDGTQRPIAQVREGDRVVSWDSERGVTSTAEVLGLEAWPAGELMEVSLGPTGVAQARLLEAVSQSDESESLVVTPDHPLYSVRHGGLVSMRPDHTKERYALSAAQMQTRELLHHHLNGTVAAEVRGVWKGLVPDKVITLRLDRHHWFYAQGVRVHNKGSSSGSSGGRSSGGIFGGGGVTTRSRATMGVAAYMSFILMSGGSRRRYGTYNQEDGRDGVQCTMKSEAEVEAACMNLIGGNYTNYTNYTEDYCFPCIACESTACVEGITATDGYDCTDFLGEAFSECTEEEDGDFTWLLVVVGIIVGMCCCVACFKNSQGIQRQLNSGLGGAASQLERKQASRETMPAFNGPRLGRLFLSGKYCENRDEKPTSYTLWRITPGGTFSGSSTDDDGTAVVQGKIYILNGETDGNIAWCETRQNVHIEASGIIDVAYGRVVVRASYVSSFQGTQGSVEVSDTTSGFGLQQGQVINGQPCAGALHSTGHLGNAQVVPSVVGQVVGIPTESPPTGGAWRGLQNRAAHQGEGKKS</sequence>
<dbReference type="EMBL" id="CAUYUJ010015678">
    <property type="protein sequence ID" value="CAK0856886.1"/>
    <property type="molecule type" value="Genomic_DNA"/>
</dbReference>
<dbReference type="CDD" id="cd00081">
    <property type="entry name" value="Hint"/>
    <property type="match status" value="1"/>
</dbReference>
<dbReference type="Proteomes" id="UP001189429">
    <property type="component" value="Unassembled WGS sequence"/>
</dbReference>
<dbReference type="PROSITE" id="PS50817">
    <property type="entry name" value="INTEIN_N_TER"/>
    <property type="match status" value="1"/>
</dbReference>